<gene>
    <name evidence="1" type="ORF">BN990_02862</name>
</gene>
<dbReference type="Proteomes" id="UP000028875">
    <property type="component" value="Unassembled WGS sequence"/>
</dbReference>
<dbReference type="EMBL" id="CCDP010000002">
    <property type="protein sequence ID" value="CDQ40537.1"/>
    <property type="molecule type" value="Genomic_DNA"/>
</dbReference>
<sequence length="40" mass="4311">MKLEGEISSIISFDADAHTYTPNSHITGADGFIYKGPRGI</sequence>
<evidence type="ECO:0000313" key="1">
    <source>
        <dbReference type="EMBL" id="CDQ40537.1"/>
    </source>
</evidence>
<proteinExistence type="predicted"/>
<accession>A0A024QE85</accession>
<reference evidence="2" key="2">
    <citation type="submission" date="2014-05" db="EMBL/GenBank/DDBJ databases">
        <title>Draft genome sequence of Virgibacillus massiliensis Vm-5.</title>
        <authorList>
            <person name="Khelaifia S."/>
            <person name="Croce O."/>
            <person name="Lagier J.C."/>
            <person name="Raoult D."/>
        </authorList>
    </citation>
    <scope>NUCLEOTIDE SEQUENCE [LARGE SCALE GENOMIC DNA]</scope>
    <source>
        <strain evidence="2">Vm-5</strain>
    </source>
</reference>
<organism evidence="1 2">
    <name type="scientific">Virgibacillus massiliensis</name>
    <dbReference type="NCBI Taxonomy" id="1462526"/>
    <lineage>
        <taxon>Bacteria</taxon>
        <taxon>Bacillati</taxon>
        <taxon>Bacillota</taxon>
        <taxon>Bacilli</taxon>
        <taxon>Bacillales</taxon>
        <taxon>Bacillaceae</taxon>
        <taxon>Virgibacillus</taxon>
    </lineage>
</organism>
<dbReference type="AlphaFoldDB" id="A0A024QE85"/>
<protein>
    <submittedName>
        <fullName evidence="1">Uncharacterized protein</fullName>
    </submittedName>
</protein>
<reference evidence="1 2" key="1">
    <citation type="submission" date="2014-03" db="EMBL/GenBank/DDBJ databases">
        <authorList>
            <person name="Urmite Genomes U."/>
        </authorList>
    </citation>
    <scope>NUCLEOTIDE SEQUENCE [LARGE SCALE GENOMIC DNA]</scope>
    <source>
        <strain evidence="1 2">Vm-5</strain>
    </source>
</reference>
<name>A0A024QE85_9BACI</name>
<dbReference type="STRING" id="1462526.BN990_02862"/>
<evidence type="ECO:0000313" key="2">
    <source>
        <dbReference type="Proteomes" id="UP000028875"/>
    </source>
</evidence>
<comment type="caution">
    <text evidence="1">The sequence shown here is derived from an EMBL/GenBank/DDBJ whole genome shotgun (WGS) entry which is preliminary data.</text>
</comment>
<keyword evidence="2" id="KW-1185">Reference proteome</keyword>